<dbReference type="InParanoid" id="A2FF70"/>
<proteinExistence type="predicted"/>
<dbReference type="RefSeq" id="XP_001309367.1">
    <property type="nucleotide sequence ID" value="XM_001309366.1"/>
</dbReference>
<dbReference type="Proteomes" id="UP000001542">
    <property type="component" value="Unassembled WGS sequence"/>
</dbReference>
<name>A2FF70_TRIV3</name>
<dbReference type="VEuPathDB" id="TrichDB:TVAG_284070"/>
<dbReference type="SUPFAM" id="SSF47370">
    <property type="entry name" value="Bromodomain"/>
    <property type="match status" value="1"/>
</dbReference>
<reference evidence="3" key="1">
    <citation type="submission" date="2006-10" db="EMBL/GenBank/DDBJ databases">
        <authorList>
            <person name="Amadeo P."/>
            <person name="Zhao Q."/>
            <person name="Wortman J."/>
            <person name="Fraser-Liggett C."/>
            <person name="Carlton J."/>
        </authorList>
    </citation>
    <scope>NUCLEOTIDE SEQUENCE</scope>
    <source>
        <strain evidence="3">G3</strain>
    </source>
</reference>
<sequence>MNSNTISKLLSIVNEMKERPLCQLFQKFDTDIPFQKGGHTFQLSNFISFDKIIQKLNSNQYNNKEEWYDDMKKAIYPHWELQNLTKEETDLCKKLNRELNHMLEKHVAGLGLLPSTKWGDIIFNFQDTLQCVVADSPKVFQIPNRLIVRKPKVPSLPIRGYEDLTKAIAKYPQEKIPEILEIIKNNEPDIKINDNGENTIELMDLKVNTIREIRKHLNKFFKKRHNEK</sequence>
<reference evidence="3" key="2">
    <citation type="journal article" date="2007" name="Science">
        <title>Draft genome sequence of the sexually transmitted pathogen Trichomonas vaginalis.</title>
        <authorList>
            <person name="Carlton J.M."/>
            <person name="Hirt R.P."/>
            <person name="Silva J.C."/>
            <person name="Delcher A.L."/>
            <person name="Schatz M."/>
            <person name="Zhao Q."/>
            <person name="Wortman J.R."/>
            <person name="Bidwell S.L."/>
            <person name="Alsmark U.C.M."/>
            <person name="Besteiro S."/>
            <person name="Sicheritz-Ponten T."/>
            <person name="Noel C.J."/>
            <person name="Dacks J.B."/>
            <person name="Foster P.G."/>
            <person name="Simillion C."/>
            <person name="Van de Peer Y."/>
            <person name="Miranda-Saavedra D."/>
            <person name="Barton G.J."/>
            <person name="Westrop G.D."/>
            <person name="Mueller S."/>
            <person name="Dessi D."/>
            <person name="Fiori P.L."/>
            <person name="Ren Q."/>
            <person name="Paulsen I."/>
            <person name="Zhang H."/>
            <person name="Bastida-Corcuera F.D."/>
            <person name="Simoes-Barbosa A."/>
            <person name="Brown M.T."/>
            <person name="Hayes R.D."/>
            <person name="Mukherjee M."/>
            <person name="Okumura C.Y."/>
            <person name="Schneider R."/>
            <person name="Smith A.J."/>
            <person name="Vanacova S."/>
            <person name="Villalvazo M."/>
            <person name="Haas B.J."/>
            <person name="Pertea M."/>
            <person name="Feldblyum T.V."/>
            <person name="Utterback T.R."/>
            <person name="Shu C.L."/>
            <person name="Osoegawa K."/>
            <person name="de Jong P.J."/>
            <person name="Hrdy I."/>
            <person name="Horvathova L."/>
            <person name="Zubacova Z."/>
            <person name="Dolezal P."/>
            <person name="Malik S.B."/>
            <person name="Logsdon J.M. Jr."/>
            <person name="Henze K."/>
            <person name="Gupta A."/>
            <person name="Wang C.C."/>
            <person name="Dunne R.L."/>
            <person name="Upcroft J.A."/>
            <person name="Upcroft P."/>
            <person name="White O."/>
            <person name="Salzberg S.L."/>
            <person name="Tang P."/>
            <person name="Chiu C.-H."/>
            <person name="Lee Y.-S."/>
            <person name="Embley T.M."/>
            <person name="Coombs G.H."/>
            <person name="Mottram J.C."/>
            <person name="Tachezy J."/>
            <person name="Fraser-Liggett C.M."/>
            <person name="Johnson P.J."/>
        </authorList>
    </citation>
    <scope>NUCLEOTIDE SEQUENCE [LARGE SCALE GENOMIC DNA]</scope>
    <source>
        <strain evidence="3">G3</strain>
    </source>
</reference>
<dbReference type="EMBL" id="DS113758">
    <property type="protein sequence ID" value="EAX96437.1"/>
    <property type="molecule type" value="Genomic_DNA"/>
</dbReference>
<dbReference type="OrthoDB" id="10654724at2759"/>
<keyword evidence="1" id="KW-0103">Bromodomain</keyword>
<gene>
    <name evidence="3" type="ORF">TVAG_284070</name>
</gene>
<dbReference type="AlphaFoldDB" id="A2FF70"/>
<accession>A2FF70</accession>
<keyword evidence="4" id="KW-1185">Reference proteome</keyword>
<protein>
    <recommendedName>
        <fullName evidence="2">NET domain-containing protein</fullName>
    </recommendedName>
</protein>
<dbReference type="InterPro" id="IPR027353">
    <property type="entry name" value="NET_dom"/>
</dbReference>
<dbReference type="InterPro" id="IPR038336">
    <property type="entry name" value="NET_sf"/>
</dbReference>
<feature type="domain" description="NET" evidence="2">
    <location>
        <begin position="163"/>
        <end position="217"/>
    </location>
</feature>
<dbReference type="Gene3D" id="1.20.1270.220">
    <property type="match status" value="1"/>
</dbReference>
<dbReference type="KEGG" id="tva:4754209"/>
<evidence type="ECO:0000313" key="4">
    <source>
        <dbReference type="Proteomes" id="UP000001542"/>
    </source>
</evidence>
<dbReference type="Pfam" id="PF17035">
    <property type="entry name" value="BET"/>
    <property type="match status" value="1"/>
</dbReference>
<evidence type="ECO:0000259" key="2">
    <source>
        <dbReference type="Pfam" id="PF17035"/>
    </source>
</evidence>
<dbReference type="InterPro" id="IPR036427">
    <property type="entry name" value="Bromodomain-like_sf"/>
</dbReference>
<organism evidence="3 4">
    <name type="scientific">Trichomonas vaginalis (strain ATCC PRA-98 / G3)</name>
    <dbReference type="NCBI Taxonomy" id="412133"/>
    <lineage>
        <taxon>Eukaryota</taxon>
        <taxon>Metamonada</taxon>
        <taxon>Parabasalia</taxon>
        <taxon>Trichomonadida</taxon>
        <taxon>Trichomonadidae</taxon>
        <taxon>Trichomonas</taxon>
    </lineage>
</organism>
<dbReference type="VEuPathDB" id="TrichDB:TVAGG3_1078260"/>
<evidence type="ECO:0000256" key="1">
    <source>
        <dbReference type="ARBA" id="ARBA00023117"/>
    </source>
</evidence>
<dbReference type="SMR" id="A2FF70"/>
<evidence type="ECO:0000313" key="3">
    <source>
        <dbReference type="EMBL" id="EAX96437.1"/>
    </source>
</evidence>